<dbReference type="KEGG" id="scia:HUG15_00290"/>
<dbReference type="EMBL" id="CP054705">
    <property type="protein sequence ID" value="QQK74207.1"/>
    <property type="molecule type" value="Genomic_DNA"/>
</dbReference>
<proteinExistence type="predicted"/>
<evidence type="ECO:0000313" key="1">
    <source>
        <dbReference type="EMBL" id="QQK74207.1"/>
    </source>
</evidence>
<reference evidence="1 2" key="1">
    <citation type="submission" date="2020-06" db="EMBL/GenBank/DDBJ databases">
        <title>Genomic analysis of Salicibibacter sp. NKC5-3.</title>
        <authorList>
            <person name="Oh Y.J."/>
        </authorList>
    </citation>
    <scope>NUCLEOTIDE SEQUENCE [LARGE SCALE GENOMIC DNA]</scope>
    <source>
        <strain evidence="1 2">NKC5-3</strain>
    </source>
</reference>
<sequence length="109" mass="12262">MNKLHIEKVYTTMTAISPDEPDTPETGEGLLVDGRYMINFIEEPKKHVAVHELRACQYTPGGHVLYDILRDVGRQIVAERGLNLNADELRNLSGIELLIHLTQNQKGVV</sequence>
<gene>
    <name evidence="1" type="ORF">HUG15_00290</name>
</gene>
<dbReference type="RefSeq" id="WP_200126204.1">
    <property type="nucleotide sequence ID" value="NZ_CP054705.1"/>
</dbReference>
<organism evidence="1 2">
    <name type="scientific">Salicibibacter cibarius</name>
    <dbReference type="NCBI Taxonomy" id="2743000"/>
    <lineage>
        <taxon>Bacteria</taxon>
        <taxon>Bacillati</taxon>
        <taxon>Bacillota</taxon>
        <taxon>Bacilli</taxon>
        <taxon>Bacillales</taxon>
        <taxon>Bacillaceae</taxon>
        <taxon>Salicibibacter</taxon>
    </lineage>
</organism>
<keyword evidence="2" id="KW-1185">Reference proteome</keyword>
<evidence type="ECO:0000313" key="2">
    <source>
        <dbReference type="Proteomes" id="UP000595823"/>
    </source>
</evidence>
<name>A0A7T7C9U0_9BACI</name>
<dbReference type="AlphaFoldDB" id="A0A7T7C9U0"/>
<protein>
    <submittedName>
        <fullName evidence="1">Uncharacterized protein</fullName>
    </submittedName>
</protein>
<dbReference type="Proteomes" id="UP000595823">
    <property type="component" value="Chromosome"/>
</dbReference>
<accession>A0A7T7C9U0</accession>